<evidence type="ECO:0000256" key="1">
    <source>
        <dbReference type="ARBA" id="ARBA00004651"/>
    </source>
</evidence>
<dbReference type="PANTHER" id="PTHR42709:SF6">
    <property type="entry name" value="UNDECAPRENYL PHOSPHATE TRANSPORTER A"/>
    <property type="match status" value="1"/>
</dbReference>
<name>A0A367YTY0_9ACTN</name>
<comment type="caution">
    <text evidence="10">The sequence shown here is derived from an EMBL/GenBank/DDBJ whole genome shotgun (WGS) entry which is preliminary data.</text>
</comment>
<dbReference type="Pfam" id="PF09335">
    <property type="entry name" value="VTT_dom"/>
    <property type="match status" value="1"/>
</dbReference>
<feature type="transmembrane region" description="Helical" evidence="8">
    <location>
        <begin position="98"/>
        <end position="117"/>
    </location>
</feature>
<feature type="domain" description="VTT" evidence="9">
    <location>
        <begin position="90"/>
        <end position="203"/>
    </location>
</feature>
<evidence type="ECO:0000256" key="5">
    <source>
        <dbReference type="ARBA" id="ARBA00022989"/>
    </source>
</evidence>
<evidence type="ECO:0000313" key="11">
    <source>
        <dbReference type="Proteomes" id="UP000252770"/>
    </source>
</evidence>
<dbReference type="InterPro" id="IPR051311">
    <property type="entry name" value="DedA_domain"/>
</dbReference>
<keyword evidence="6 8" id="KW-0472">Membrane</keyword>
<evidence type="ECO:0000256" key="6">
    <source>
        <dbReference type="ARBA" id="ARBA00023136"/>
    </source>
</evidence>
<evidence type="ECO:0000256" key="7">
    <source>
        <dbReference type="SAM" id="MobiDB-lite"/>
    </source>
</evidence>
<organism evidence="10 11">
    <name type="scientific">Desertihabitans brevis</name>
    <dbReference type="NCBI Taxonomy" id="2268447"/>
    <lineage>
        <taxon>Bacteria</taxon>
        <taxon>Bacillati</taxon>
        <taxon>Actinomycetota</taxon>
        <taxon>Actinomycetes</taxon>
        <taxon>Propionibacteriales</taxon>
        <taxon>Propionibacteriaceae</taxon>
        <taxon>Desertihabitans</taxon>
    </lineage>
</organism>
<gene>
    <name evidence="10" type="ORF">DT076_13065</name>
</gene>
<sequence>MTAADSPSSPPAQPEVTSGAPSGAPQTLADLKPWQGRATRTDQLLLGALLVVPALMLALTPLKPLLIARHPILLELLTGSNAAIGAAAAFARIGEAPLWLVVLAGVVGSAKFGWLFWLAGRRWGDRVVTLLAPHPRQRQLAERLRRANPWWVRLAVLAGELPFVPAAIVYVAAGWARMRLSVFLAAHLGGALIWTSLIAGLGYGLGQHAVDVVLLVDRYAIWVTVALAVGLAVMAGRKAGPRPTPGAPAGDQRDAA</sequence>
<keyword evidence="11" id="KW-1185">Reference proteome</keyword>
<feature type="transmembrane region" description="Helical" evidence="8">
    <location>
        <begin position="72"/>
        <end position="91"/>
    </location>
</feature>
<dbReference type="InterPro" id="IPR032816">
    <property type="entry name" value="VTT_dom"/>
</dbReference>
<evidence type="ECO:0000256" key="2">
    <source>
        <dbReference type="ARBA" id="ARBA00010792"/>
    </source>
</evidence>
<accession>A0A367YTY0</accession>
<evidence type="ECO:0000256" key="8">
    <source>
        <dbReference type="SAM" id="Phobius"/>
    </source>
</evidence>
<keyword evidence="3" id="KW-1003">Cell membrane</keyword>
<dbReference type="Proteomes" id="UP000252770">
    <property type="component" value="Unassembled WGS sequence"/>
</dbReference>
<evidence type="ECO:0000256" key="4">
    <source>
        <dbReference type="ARBA" id="ARBA00022692"/>
    </source>
</evidence>
<feature type="region of interest" description="Disordered" evidence="7">
    <location>
        <begin position="1"/>
        <end position="25"/>
    </location>
</feature>
<reference evidence="10 11" key="1">
    <citation type="submission" date="2018-07" db="EMBL/GenBank/DDBJ databases">
        <title>Desertimonas flava gen. nov. sp. nov.</title>
        <authorList>
            <person name="Liu S."/>
        </authorList>
    </citation>
    <scope>NUCLEOTIDE SEQUENCE [LARGE SCALE GENOMIC DNA]</scope>
    <source>
        <strain evidence="10 11">16Sb5-5</strain>
    </source>
</reference>
<dbReference type="AlphaFoldDB" id="A0A367YTY0"/>
<feature type="transmembrane region" description="Helical" evidence="8">
    <location>
        <begin position="180"/>
        <end position="199"/>
    </location>
</feature>
<feature type="transmembrane region" description="Helical" evidence="8">
    <location>
        <begin position="150"/>
        <end position="173"/>
    </location>
</feature>
<proteinExistence type="inferred from homology"/>
<comment type="subcellular location">
    <subcellularLocation>
        <location evidence="1">Cell membrane</location>
        <topology evidence="1">Multi-pass membrane protein</topology>
    </subcellularLocation>
</comment>
<evidence type="ECO:0000259" key="9">
    <source>
        <dbReference type="Pfam" id="PF09335"/>
    </source>
</evidence>
<dbReference type="EMBL" id="QOUI01000007">
    <property type="protein sequence ID" value="RCK69250.1"/>
    <property type="molecule type" value="Genomic_DNA"/>
</dbReference>
<keyword evidence="4 8" id="KW-0812">Transmembrane</keyword>
<feature type="transmembrane region" description="Helical" evidence="8">
    <location>
        <begin position="44"/>
        <end position="66"/>
    </location>
</feature>
<dbReference type="GO" id="GO:0005886">
    <property type="term" value="C:plasma membrane"/>
    <property type="evidence" value="ECO:0007669"/>
    <property type="project" value="UniProtKB-SubCell"/>
</dbReference>
<protein>
    <submittedName>
        <fullName evidence="10">DedA family protein</fullName>
    </submittedName>
</protein>
<evidence type="ECO:0000313" key="10">
    <source>
        <dbReference type="EMBL" id="RCK69250.1"/>
    </source>
</evidence>
<dbReference type="RefSeq" id="WP_114127106.1">
    <property type="nucleotide sequence ID" value="NZ_QOUI01000007.1"/>
</dbReference>
<evidence type="ECO:0000256" key="3">
    <source>
        <dbReference type="ARBA" id="ARBA00022475"/>
    </source>
</evidence>
<feature type="transmembrane region" description="Helical" evidence="8">
    <location>
        <begin position="219"/>
        <end position="236"/>
    </location>
</feature>
<keyword evidence="5 8" id="KW-1133">Transmembrane helix</keyword>
<dbReference type="PANTHER" id="PTHR42709">
    <property type="entry name" value="ALKALINE PHOSPHATASE LIKE PROTEIN"/>
    <property type="match status" value="1"/>
</dbReference>
<comment type="similarity">
    <text evidence="2">Belongs to the DedA family.</text>
</comment>